<protein>
    <submittedName>
        <fullName evidence="1">Uncharacterized protein</fullName>
    </submittedName>
</protein>
<evidence type="ECO:0000313" key="2">
    <source>
        <dbReference type="Proteomes" id="UP001174909"/>
    </source>
</evidence>
<accession>A0AA35S2W4</accession>
<dbReference type="AlphaFoldDB" id="A0AA35S2W4"/>
<organism evidence="1 2">
    <name type="scientific">Geodia barretti</name>
    <name type="common">Barrett's horny sponge</name>
    <dbReference type="NCBI Taxonomy" id="519541"/>
    <lineage>
        <taxon>Eukaryota</taxon>
        <taxon>Metazoa</taxon>
        <taxon>Porifera</taxon>
        <taxon>Demospongiae</taxon>
        <taxon>Heteroscleromorpha</taxon>
        <taxon>Tetractinellida</taxon>
        <taxon>Astrophorina</taxon>
        <taxon>Geodiidae</taxon>
        <taxon>Geodia</taxon>
    </lineage>
</organism>
<proteinExistence type="predicted"/>
<dbReference type="EMBL" id="CASHTH010001855">
    <property type="protein sequence ID" value="CAI8020916.1"/>
    <property type="molecule type" value="Genomic_DNA"/>
</dbReference>
<keyword evidence="2" id="KW-1185">Reference proteome</keyword>
<feature type="non-terminal residue" evidence="1">
    <location>
        <position position="35"/>
    </location>
</feature>
<evidence type="ECO:0000313" key="1">
    <source>
        <dbReference type="EMBL" id="CAI8020916.1"/>
    </source>
</evidence>
<dbReference type="Proteomes" id="UP001174909">
    <property type="component" value="Unassembled WGS sequence"/>
</dbReference>
<comment type="caution">
    <text evidence="1">The sequence shown here is derived from an EMBL/GenBank/DDBJ whole genome shotgun (WGS) entry which is preliminary data.</text>
</comment>
<reference evidence="1" key="1">
    <citation type="submission" date="2023-03" db="EMBL/GenBank/DDBJ databases">
        <authorList>
            <person name="Steffen K."/>
            <person name="Cardenas P."/>
        </authorList>
    </citation>
    <scope>NUCLEOTIDE SEQUENCE</scope>
</reference>
<name>A0AA35S2W4_GEOBA</name>
<gene>
    <name evidence="1" type="ORF">GBAR_LOCUS12463</name>
</gene>
<sequence>MSLLANAKQKSPQLGYCPDFVETLRPLLKDIKKKG</sequence>